<reference evidence="1" key="1">
    <citation type="submission" date="2022-06" db="EMBL/GenBank/DDBJ databases">
        <authorList>
            <person name="Legras J.-L."/>
            <person name="Devillers H."/>
            <person name="Grondin C."/>
        </authorList>
    </citation>
    <scope>NUCLEOTIDE SEQUENCE</scope>
    <source>
        <strain evidence="1">CLIB 1444</strain>
    </source>
</reference>
<dbReference type="Proteomes" id="UP001152531">
    <property type="component" value="Unassembled WGS sequence"/>
</dbReference>
<evidence type="ECO:0000313" key="1">
    <source>
        <dbReference type="EMBL" id="CAH6720247.1"/>
    </source>
</evidence>
<sequence>MTKKLTAEEKRNRRPTSRACVFCHEKHLQCSQERPCKNCVKRGISDECRDIERKRAKYLKGNKLDSKSPLSQVTDASSLDLSKNDEMTSTNDLMTDTTNEVLSKLFTEMKPSISQEINIDNIFDSNYLDEEYKMLGDIITNSKPTSPSISSISPTPPSFIASKRDESHHTRPFISFGIPGDEFSTNQRIGIGINNNNHSTAGNSGQVGTLTDSHSNTNLNSLDNPPVTDKPIHSGNKITDHFSPSTIGYVSPMISHQVYQNVKDIYSNNVIDFEYPQSYHSLTFFLKKRFSGKNLSPPEKQQKRANLLAILRLIASYRPTFISAHKNLYKPWDLQLLEMTFQRSLIDYEKLSNLNSSPTIIWRRTGEIVSISNELISLLNLNLNEILSKRTFIMELMYDDESIVNYFKLFKSIAVGNLHSTIVTKLKLMKSDGNFIEFCSVWTVKRDIFDIPMLILGQFLPILTSDGFRMY</sequence>
<accession>A0ACA9Y753</accession>
<name>A0ACA9Y753_9ASCO</name>
<evidence type="ECO:0000313" key="2">
    <source>
        <dbReference type="Proteomes" id="UP001152531"/>
    </source>
</evidence>
<gene>
    <name evidence="1" type="ORF">CLIB1444_03S07668</name>
</gene>
<dbReference type="EMBL" id="CALSDN010000003">
    <property type="protein sequence ID" value="CAH6720247.1"/>
    <property type="molecule type" value="Genomic_DNA"/>
</dbReference>
<protein>
    <submittedName>
        <fullName evidence="1">Glucose starvation modulator protein 1</fullName>
    </submittedName>
</protein>
<keyword evidence="2" id="KW-1185">Reference proteome</keyword>
<proteinExistence type="predicted"/>
<organism evidence="1 2">
    <name type="scientific">[Candida] jaroonii</name>
    <dbReference type="NCBI Taxonomy" id="467808"/>
    <lineage>
        <taxon>Eukaryota</taxon>
        <taxon>Fungi</taxon>
        <taxon>Dikarya</taxon>
        <taxon>Ascomycota</taxon>
        <taxon>Saccharomycotina</taxon>
        <taxon>Pichiomycetes</taxon>
        <taxon>Debaryomycetaceae</taxon>
        <taxon>Yamadazyma</taxon>
    </lineage>
</organism>
<comment type="caution">
    <text evidence="1">The sequence shown here is derived from an EMBL/GenBank/DDBJ whole genome shotgun (WGS) entry which is preliminary data.</text>
</comment>